<evidence type="ECO:0000256" key="3">
    <source>
        <dbReference type="ARBA" id="ARBA00022475"/>
    </source>
</evidence>
<dbReference type="PANTHER" id="PTHR30598">
    <property type="entry name" value="NITRATE REDUCTASE PRIVATE CHAPERONE, REDOX ENZYME MATURATION PROTEIN REMP FAMILY"/>
    <property type="match status" value="1"/>
</dbReference>
<evidence type="ECO:0000313" key="17">
    <source>
        <dbReference type="Proteomes" id="UP001180840"/>
    </source>
</evidence>
<evidence type="ECO:0000256" key="2">
    <source>
        <dbReference type="ARBA" id="ARBA00022448"/>
    </source>
</evidence>
<feature type="region of interest" description="Disordered" evidence="13">
    <location>
        <begin position="235"/>
        <end position="260"/>
    </location>
</feature>
<dbReference type="EMBL" id="JAVDXZ010000001">
    <property type="protein sequence ID" value="MDR7329092.1"/>
    <property type="molecule type" value="Genomic_DNA"/>
</dbReference>
<evidence type="ECO:0000256" key="7">
    <source>
        <dbReference type="ARBA" id="ARBA00022982"/>
    </source>
</evidence>
<organism evidence="16 17">
    <name type="scientific">Corynebacterium guangdongense</name>
    <dbReference type="NCBI Taxonomy" id="1783348"/>
    <lineage>
        <taxon>Bacteria</taxon>
        <taxon>Bacillati</taxon>
        <taxon>Actinomycetota</taxon>
        <taxon>Actinomycetes</taxon>
        <taxon>Mycobacteriales</taxon>
        <taxon>Corynebacteriaceae</taxon>
        <taxon>Corynebacterium</taxon>
    </lineage>
</organism>
<dbReference type="InterPro" id="IPR003816">
    <property type="entry name" value="Nitrate_red_gam"/>
</dbReference>
<dbReference type="SUPFAM" id="SSF103501">
    <property type="entry name" value="Respiratory nitrate reductase 1 gamma chain"/>
    <property type="match status" value="1"/>
</dbReference>
<keyword evidence="10" id="KW-0408">Iron</keyword>
<keyword evidence="5 14" id="KW-0812">Transmembrane</keyword>
<evidence type="ECO:0000256" key="13">
    <source>
        <dbReference type="SAM" id="MobiDB-lite"/>
    </source>
</evidence>
<dbReference type="RefSeq" id="WP_290198063.1">
    <property type="nucleotide sequence ID" value="NZ_CP047654.1"/>
</dbReference>
<dbReference type="InterPro" id="IPR036197">
    <property type="entry name" value="NarG-like_sf"/>
</dbReference>
<evidence type="ECO:0000256" key="1">
    <source>
        <dbReference type="ARBA" id="ARBA00004651"/>
    </source>
</evidence>
<evidence type="ECO:0000256" key="12">
    <source>
        <dbReference type="ARBA" id="ARBA00023136"/>
    </source>
</evidence>
<feature type="transmembrane region" description="Helical" evidence="14">
    <location>
        <begin position="129"/>
        <end position="146"/>
    </location>
</feature>
<keyword evidence="12 14" id="KW-0472">Membrane</keyword>
<evidence type="ECO:0000259" key="15">
    <source>
        <dbReference type="Pfam" id="PF02665"/>
    </source>
</evidence>
<protein>
    <submittedName>
        <fullName evidence="16">Nitrate reductase gamma subunit</fullName>
    </submittedName>
</protein>
<keyword evidence="9" id="KW-0560">Oxidoreductase</keyword>
<evidence type="ECO:0000256" key="14">
    <source>
        <dbReference type="SAM" id="Phobius"/>
    </source>
</evidence>
<evidence type="ECO:0000256" key="8">
    <source>
        <dbReference type="ARBA" id="ARBA00022989"/>
    </source>
</evidence>
<keyword evidence="6" id="KW-0479">Metal-binding</keyword>
<evidence type="ECO:0000256" key="10">
    <source>
        <dbReference type="ARBA" id="ARBA00023004"/>
    </source>
</evidence>
<keyword evidence="7" id="KW-0249">Electron transport</keyword>
<evidence type="ECO:0000256" key="9">
    <source>
        <dbReference type="ARBA" id="ARBA00023002"/>
    </source>
</evidence>
<evidence type="ECO:0000313" key="16">
    <source>
        <dbReference type="EMBL" id="MDR7329092.1"/>
    </source>
</evidence>
<keyword evidence="4" id="KW-0349">Heme</keyword>
<evidence type="ECO:0000256" key="6">
    <source>
        <dbReference type="ARBA" id="ARBA00022723"/>
    </source>
</evidence>
<feature type="transmembrane region" description="Helical" evidence="14">
    <location>
        <begin position="6"/>
        <end position="26"/>
    </location>
</feature>
<comment type="caution">
    <text evidence="16">The sequence shown here is derived from an EMBL/GenBank/DDBJ whole genome shotgun (WGS) entry which is preliminary data.</text>
</comment>
<evidence type="ECO:0000256" key="11">
    <source>
        <dbReference type="ARBA" id="ARBA00023063"/>
    </source>
</evidence>
<name>A0ABU1ZVY2_9CORY</name>
<evidence type="ECO:0000256" key="4">
    <source>
        <dbReference type="ARBA" id="ARBA00022617"/>
    </source>
</evidence>
<evidence type="ECO:0000256" key="5">
    <source>
        <dbReference type="ARBA" id="ARBA00022692"/>
    </source>
</evidence>
<feature type="transmembrane region" description="Helical" evidence="14">
    <location>
        <begin position="185"/>
        <end position="203"/>
    </location>
</feature>
<sequence>MSTFEIFLWVAYPWLTIGLCVIGFIWRWRTDQFGWTTHSSQIYESRILRLASPLFHYGIILVVLGHIMGLAIPNTWTRGLGISDEVYHWIAVIPGTIAGVMTTLGILGLLYRRIKHRTVFLSTSGSDKVMYVFLALAIFTGFWATLQTQVFTSGHGYDYRETISPWIRQLLVFNPHPELMADVPVAFKLHIIAGFTLFAVAPFTRLVHVLSAPVGYVSRPYVVYRSRDVRTTPRRSHQAWEPIRSQTERLEPSEAPSRGA</sequence>
<keyword evidence="2" id="KW-0813">Transport</keyword>
<keyword evidence="8 14" id="KW-1133">Transmembrane helix</keyword>
<dbReference type="Pfam" id="PF02665">
    <property type="entry name" value="Nitrate_red_gam"/>
    <property type="match status" value="1"/>
</dbReference>
<dbReference type="NCBIfam" id="TIGR00351">
    <property type="entry name" value="narI"/>
    <property type="match status" value="1"/>
</dbReference>
<feature type="domain" description="NarG-like" evidence="15">
    <location>
        <begin position="6"/>
        <end position="227"/>
    </location>
</feature>
<reference evidence="16" key="1">
    <citation type="submission" date="2023-07" db="EMBL/GenBank/DDBJ databases">
        <title>Sequencing the genomes of 1000 actinobacteria strains.</title>
        <authorList>
            <person name="Klenk H.-P."/>
        </authorList>
    </citation>
    <scope>NUCLEOTIDE SEQUENCE</scope>
    <source>
        <strain evidence="16">DSM 107476</strain>
    </source>
</reference>
<keyword evidence="11" id="KW-0534">Nitrate assimilation</keyword>
<keyword evidence="17" id="KW-1185">Reference proteome</keyword>
<dbReference type="InterPro" id="IPR023234">
    <property type="entry name" value="NarG-like_domain"/>
</dbReference>
<proteinExistence type="predicted"/>
<comment type="subcellular location">
    <subcellularLocation>
        <location evidence="1">Cell membrane</location>
        <topology evidence="1">Multi-pass membrane protein</topology>
    </subcellularLocation>
</comment>
<dbReference type="InterPro" id="IPR051936">
    <property type="entry name" value="Heme-iron_electron_transfer"/>
</dbReference>
<dbReference type="Proteomes" id="UP001180840">
    <property type="component" value="Unassembled WGS sequence"/>
</dbReference>
<feature type="transmembrane region" description="Helical" evidence="14">
    <location>
        <begin position="47"/>
        <end position="67"/>
    </location>
</feature>
<keyword evidence="3" id="KW-1003">Cell membrane</keyword>
<dbReference type="Gene3D" id="1.20.950.20">
    <property type="entry name" value="Transmembrane di-heme cytochromes, Chain C"/>
    <property type="match status" value="1"/>
</dbReference>
<dbReference type="PANTHER" id="PTHR30598:SF3">
    <property type="entry name" value="RESPIRATORY NITRATE REDUCTASE 1 GAMMA CHAIN"/>
    <property type="match status" value="1"/>
</dbReference>
<gene>
    <name evidence="16" type="ORF">J2S39_000768</name>
</gene>
<feature type="transmembrane region" description="Helical" evidence="14">
    <location>
        <begin position="87"/>
        <end position="109"/>
    </location>
</feature>
<accession>A0ABU1ZVY2</accession>